<reference evidence="1" key="1">
    <citation type="submission" date="2017-10" db="EMBL/GenBank/DDBJ databases">
        <title>Massilia psychrophilum sp. nov., a novel purple-pigmented bacterium isolated from Tianshan glacier, Xinjiang Municipality, China.</title>
        <authorList>
            <person name="Wang H."/>
        </authorList>
    </citation>
    <scope>NUCLEOTIDE SEQUENCE [LARGE SCALE GENOMIC DNA]</scope>
    <source>
        <strain evidence="1">B2</strain>
    </source>
</reference>
<gene>
    <name evidence="1" type="ORF">CR152_00730</name>
</gene>
<proteinExistence type="predicted"/>
<evidence type="ECO:0000313" key="1">
    <source>
        <dbReference type="EMBL" id="ATQ73194.1"/>
    </source>
</evidence>
<dbReference type="EMBL" id="CP024608">
    <property type="protein sequence ID" value="ATQ73194.1"/>
    <property type="molecule type" value="Genomic_DNA"/>
</dbReference>
<dbReference type="KEGG" id="mass:CR152_00730"/>
<dbReference type="AlphaFoldDB" id="A0A2D2DDY9"/>
<protein>
    <submittedName>
        <fullName evidence="1">Uncharacterized protein</fullName>
    </submittedName>
</protein>
<accession>A0A2D2DDY9</accession>
<sequence>MLGDRLADPDQALVRSQRRLEAVLQIFGKYRDVGQYGSMEEIGATIMAHRRMRPENALDKKMPF</sequence>
<organism evidence="1 2">
    <name type="scientific">Massilia violaceinigra</name>
    <dbReference type="NCBI Taxonomy" id="2045208"/>
    <lineage>
        <taxon>Bacteria</taxon>
        <taxon>Pseudomonadati</taxon>
        <taxon>Pseudomonadota</taxon>
        <taxon>Betaproteobacteria</taxon>
        <taxon>Burkholderiales</taxon>
        <taxon>Oxalobacteraceae</taxon>
        <taxon>Telluria group</taxon>
        <taxon>Massilia</taxon>
    </lineage>
</organism>
<name>A0A2D2DDY9_9BURK</name>
<keyword evidence="2" id="KW-1185">Reference proteome</keyword>
<dbReference type="Proteomes" id="UP000229897">
    <property type="component" value="Chromosome"/>
</dbReference>
<evidence type="ECO:0000313" key="2">
    <source>
        <dbReference type="Proteomes" id="UP000229897"/>
    </source>
</evidence>